<dbReference type="PROSITE" id="PS50110">
    <property type="entry name" value="RESPONSE_REGULATORY"/>
    <property type="match status" value="1"/>
</dbReference>
<proteinExistence type="predicted"/>
<dbReference type="InterPro" id="IPR011006">
    <property type="entry name" value="CheY-like_superfamily"/>
</dbReference>
<organism evidence="4 5">
    <name type="scientific">Hevea brasiliensis</name>
    <name type="common">Para rubber tree</name>
    <name type="synonym">Siphonia brasiliensis</name>
    <dbReference type="NCBI Taxonomy" id="3981"/>
    <lineage>
        <taxon>Eukaryota</taxon>
        <taxon>Viridiplantae</taxon>
        <taxon>Streptophyta</taxon>
        <taxon>Embryophyta</taxon>
        <taxon>Tracheophyta</taxon>
        <taxon>Spermatophyta</taxon>
        <taxon>Magnoliopsida</taxon>
        <taxon>eudicotyledons</taxon>
        <taxon>Gunneridae</taxon>
        <taxon>Pentapetalae</taxon>
        <taxon>rosids</taxon>
        <taxon>fabids</taxon>
        <taxon>Malpighiales</taxon>
        <taxon>Euphorbiaceae</taxon>
        <taxon>Crotonoideae</taxon>
        <taxon>Micrandreae</taxon>
        <taxon>Hevea</taxon>
    </lineage>
</organism>
<dbReference type="InterPro" id="IPR052048">
    <property type="entry name" value="ST_Response_Regulator"/>
</dbReference>
<keyword evidence="1" id="KW-0597">Phosphoprotein</keyword>
<evidence type="ECO:0000256" key="1">
    <source>
        <dbReference type="PROSITE-ProRule" id="PRU00169"/>
    </source>
</evidence>
<dbReference type="Pfam" id="PF00072">
    <property type="entry name" value="Response_reg"/>
    <property type="match status" value="1"/>
</dbReference>
<protein>
    <recommendedName>
        <fullName evidence="3">Response regulatory domain-containing protein</fullName>
    </recommendedName>
</protein>
<evidence type="ECO:0000256" key="2">
    <source>
        <dbReference type="SAM" id="MobiDB-lite"/>
    </source>
</evidence>
<sequence length="166" mass="17880">MEPPIASSNSSGHGGNSSSGRGPMHFGGPSQNPSNGYFSVVNRNRPTALLLDGDRIYRMVQKGILQHYGVDTQNVDNGTAAINVLMGNSFNLIVIDINLPDMDGPEITRQMRAMGVGSKIVGTTSCWCERDRQAFLNAGADEFFEKPLSSETLLIILTELDGGYEA</sequence>
<evidence type="ECO:0000313" key="5">
    <source>
        <dbReference type="Proteomes" id="UP001174677"/>
    </source>
</evidence>
<dbReference type="SUPFAM" id="SSF52172">
    <property type="entry name" value="CheY-like"/>
    <property type="match status" value="1"/>
</dbReference>
<feature type="region of interest" description="Disordered" evidence="2">
    <location>
        <begin position="1"/>
        <end position="39"/>
    </location>
</feature>
<dbReference type="EMBL" id="JARPOI010000010">
    <property type="protein sequence ID" value="KAJ9169710.1"/>
    <property type="molecule type" value="Genomic_DNA"/>
</dbReference>
<gene>
    <name evidence="4" type="ORF">P3X46_017870</name>
</gene>
<evidence type="ECO:0000259" key="3">
    <source>
        <dbReference type="PROSITE" id="PS50110"/>
    </source>
</evidence>
<dbReference type="Proteomes" id="UP001174677">
    <property type="component" value="Chromosome 10"/>
</dbReference>
<feature type="domain" description="Response regulatory" evidence="3">
    <location>
        <begin position="47"/>
        <end position="161"/>
    </location>
</feature>
<keyword evidence="5" id="KW-1185">Reference proteome</keyword>
<reference evidence="4 5" key="1">
    <citation type="journal article" date="2023" name="Plant Biotechnol. J.">
        <title>Chromosome-level wild Hevea brasiliensis genome provides new tools for genomic-assisted breeding and valuable loci to elevate rubber yield.</title>
        <authorList>
            <person name="Cheng H."/>
            <person name="Song X."/>
            <person name="Hu Y."/>
            <person name="Wu T."/>
            <person name="Yang Q."/>
            <person name="An Z."/>
            <person name="Feng S."/>
            <person name="Deng Z."/>
            <person name="Wu W."/>
            <person name="Zeng X."/>
            <person name="Tu M."/>
            <person name="Wang X."/>
            <person name="Huang H."/>
        </authorList>
    </citation>
    <scope>NUCLEOTIDE SEQUENCE [LARGE SCALE GENOMIC DNA]</scope>
    <source>
        <strain evidence="4">MT/VB/25A 57/8</strain>
    </source>
</reference>
<accession>A0ABQ9LQA4</accession>
<comment type="caution">
    <text evidence="4">The sequence shown here is derived from an EMBL/GenBank/DDBJ whole genome shotgun (WGS) entry which is preliminary data.</text>
</comment>
<feature type="modified residue" description="4-aspartylphosphate" evidence="1">
    <location>
        <position position="96"/>
    </location>
</feature>
<dbReference type="SMART" id="SM00448">
    <property type="entry name" value="REC"/>
    <property type="match status" value="1"/>
</dbReference>
<dbReference type="Gene3D" id="3.40.50.2300">
    <property type="match status" value="1"/>
</dbReference>
<dbReference type="InterPro" id="IPR001789">
    <property type="entry name" value="Sig_transdc_resp-reg_receiver"/>
</dbReference>
<feature type="compositionally biased region" description="Polar residues" evidence="2">
    <location>
        <begin position="29"/>
        <end position="39"/>
    </location>
</feature>
<dbReference type="PANTHER" id="PTHR43228:SF17">
    <property type="entry name" value="HISTIDINE KINASE RESPONSE REGULATOR AND TRANSCRIPTION FACTOR RR-A-TYPE FAMILY-RELATED"/>
    <property type="match status" value="1"/>
</dbReference>
<name>A0ABQ9LQA4_HEVBR</name>
<dbReference type="CDD" id="cd17546">
    <property type="entry name" value="REC_hyHK_CKI1_RcsC-like"/>
    <property type="match status" value="1"/>
</dbReference>
<dbReference type="PANTHER" id="PTHR43228">
    <property type="entry name" value="TWO-COMPONENT RESPONSE REGULATOR"/>
    <property type="match status" value="1"/>
</dbReference>
<evidence type="ECO:0000313" key="4">
    <source>
        <dbReference type="EMBL" id="KAJ9169710.1"/>
    </source>
</evidence>